<feature type="signal peptide" evidence="8">
    <location>
        <begin position="1"/>
        <end position="34"/>
    </location>
</feature>
<organism evidence="10 11">
    <name type="scientific">Juglans regia</name>
    <name type="common">English walnut</name>
    <dbReference type="NCBI Taxonomy" id="51240"/>
    <lineage>
        <taxon>Eukaryota</taxon>
        <taxon>Viridiplantae</taxon>
        <taxon>Streptophyta</taxon>
        <taxon>Embryophyta</taxon>
        <taxon>Tracheophyta</taxon>
        <taxon>Spermatophyta</taxon>
        <taxon>Magnoliopsida</taxon>
        <taxon>eudicotyledons</taxon>
        <taxon>Gunneridae</taxon>
        <taxon>Pentapetalae</taxon>
        <taxon>rosids</taxon>
        <taxon>fabids</taxon>
        <taxon>Fagales</taxon>
        <taxon>Juglandaceae</taxon>
        <taxon>Juglans</taxon>
    </lineage>
</organism>
<comment type="similarity">
    <text evidence="1">In the N-terminal section; belongs to the PMEI family.</text>
</comment>
<dbReference type="Proteomes" id="UP000235220">
    <property type="component" value="Chromosome 13"/>
</dbReference>
<dbReference type="SUPFAM" id="SSF101148">
    <property type="entry name" value="Plant invertase/pectin methylesterase inhibitor"/>
    <property type="match status" value="1"/>
</dbReference>
<reference evidence="11" key="1">
    <citation type="submission" date="2025-08" db="UniProtKB">
        <authorList>
            <consortium name="RefSeq"/>
        </authorList>
    </citation>
    <scope>IDENTIFICATION</scope>
    <source>
        <tissue evidence="11">Leaves</tissue>
    </source>
</reference>
<name>A0A6P9DX96_JUGRE</name>
<dbReference type="SMART" id="SM00856">
    <property type="entry name" value="PMEI"/>
    <property type="match status" value="1"/>
</dbReference>
<dbReference type="RefSeq" id="XP_035540290.1">
    <property type="nucleotide sequence ID" value="XM_035684397.1"/>
</dbReference>
<dbReference type="OrthoDB" id="1430376at2759"/>
<dbReference type="AlphaFoldDB" id="A0A6P9DX96"/>
<comment type="similarity">
    <text evidence="2">In the C-terminal section; belongs to the pectinesterase family.</text>
</comment>
<evidence type="ECO:0000256" key="1">
    <source>
        <dbReference type="ARBA" id="ARBA00006027"/>
    </source>
</evidence>
<dbReference type="FunFam" id="1.20.140.40:FF:000010">
    <property type="entry name" value="Pectinesterase"/>
    <property type="match status" value="1"/>
</dbReference>
<evidence type="ECO:0000256" key="7">
    <source>
        <dbReference type="ARBA" id="ARBA00038471"/>
    </source>
</evidence>
<dbReference type="Gene3D" id="1.20.140.40">
    <property type="entry name" value="Invertase/pectin methylesterase inhibitor family protein"/>
    <property type="match status" value="1"/>
</dbReference>
<evidence type="ECO:0000256" key="3">
    <source>
        <dbReference type="ARBA" id="ARBA00013229"/>
    </source>
</evidence>
<dbReference type="EC" id="3.1.1.11" evidence="3"/>
<keyword evidence="6" id="KW-0325">Glycoprotein</keyword>
<dbReference type="InterPro" id="IPR051955">
    <property type="entry name" value="PME_Inhibitor"/>
</dbReference>
<evidence type="ECO:0000256" key="6">
    <source>
        <dbReference type="ARBA" id="ARBA00023180"/>
    </source>
</evidence>
<dbReference type="Pfam" id="PF04043">
    <property type="entry name" value="PMEI"/>
    <property type="match status" value="1"/>
</dbReference>
<dbReference type="GO" id="GO:0030599">
    <property type="term" value="F:pectinesterase activity"/>
    <property type="evidence" value="ECO:0007669"/>
    <property type="project" value="UniProtKB-EC"/>
</dbReference>
<protein>
    <recommendedName>
        <fullName evidence="3">pectinesterase</fullName>
        <ecNumber evidence="3">3.1.1.11</ecNumber>
    </recommendedName>
</protein>
<proteinExistence type="inferred from homology"/>
<dbReference type="PANTHER" id="PTHR31080">
    <property type="entry name" value="PECTINESTERASE INHIBITOR-LIKE"/>
    <property type="match status" value="1"/>
</dbReference>
<sequence length="210" mass="22755">MAAANPLTNPLSSHVLMGLLSLLFMISTLHTALAASSTSPGNNIHTYENYIKTSCNSTTYPALCYKSLSPYAFKIKENPHNICKTALSRTLKAARNASSTVKGLSRQTAGLTRLEAAVIKDCIVNLGNSLDELKQSLNALKHLNDSNNAVQLENIKTWVSAALIDEHTCMDGFEEGGWVSAAVKNKIRNSVVKIAWLTSNALCLINNLKH</sequence>
<feature type="chain" id="PRO_5027892992" description="pectinesterase" evidence="8">
    <location>
        <begin position="35"/>
        <end position="210"/>
    </location>
</feature>
<dbReference type="InterPro" id="IPR006501">
    <property type="entry name" value="Pectinesterase_inhib_dom"/>
</dbReference>
<evidence type="ECO:0000313" key="10">
    <source>
        <dbReference type="Proteomes" id="UP000235220"/>
    </source>
</evidence>
<keyword evidence="4 8" id="KW-0732">Signal</keyword>
<evidence type="ECO:0000256" key="2">
    <source>
        <dbReference type="ARBA" id="ARBA00007786"/>
    </source>
</evidence>
<dbReference type="InParanoid" id="A0A6P9DX96"/>
<keyword evidence="5" id="KW-1015">Disulfide bond</keyword>
<evidence type="ECO:0000313" key="11">
    <source>
        <dbReference type="RefSeq" id="XP_035540290.1"/>
    </source>
</evidence>
<dbReference type="GO" id="GO:0009827">
    <property type="term" value="P:plant-type cell wall modification"/>
    <property type="evidence" value="ECO:0000318"/>
    <property type="project" value="GO_Central"/>
</dbReference>
<comment type="similarity">
    <text evidence="7">Belongs to the PMEI family.</text>
</comment>
<dbReference type="NCBIfam" id="TIGR01614">
    <property type="entry name" value="PME_inhib"/>
    <property type="match status" value="1"/>
</dbReference>
<keyword evidence="10" id="KW-1185">Reference proteome</keyword>
<dbReference type="InterPro" id="IPR035513">
    <property type="entry name" value="Invertase/methylesterase_inhib"/>
</dbReference>
<feature type="domain" description="Pectinesterase inhibitor" evidence="9">
    <location>
        <begin position="46"/>
        <end position="204"/>
    </location>
</feature>
<gene>
    <name evidence="11" type="primary">LOC118344250</name>
</gene>
<evidence type="ECO:0000256" key="4">
    <source>
        <dbReference type="ARBA" id="ARBA00022729"/>
    </source>
</evidence>
<dbReference type="FunCoup" id="A0A6P9DX96">
    <property type="interactions" value="12"/>
</dbReference>
<dbReference type="GO" id="GO:0004857">
    <property type="term" value="F:enzyme inhibitor activity"/>
    <property type="evidence" value="ECO:0000318"/>
    <property type="project" value="GO_Central"/>
</dbReference>
<accession>A0A6P9DX96</accession>
<evidence type="ECO:0000256" key="8">
    <source>
        <dbReference type="SAM" id="SignalP"/>
    </source>
</evidence>
<dbReference type="GO" id="GO:0009505">
    <property type="term" value="C:plant-type cell wall"/>
    <property type="evidence" value="ECO:0000318"/>
    <property type="project" value="GO_Central"/>
</dbReference>
<dbReference type="KEGG" id="jre:118344250"/>
<dbReference type="CDD" id="cd15798">
    <property type="entry name" value="PMEI-like_3"/>
    <property type="match status" value="1"/>
</dbReference>
<dbReference type="GeneID" id="118344250"/>
<dbReference type="PANTHER" id="PTHR31080:SF15">
    <property type="entry name" value="INVERTASE"/>
    <property type="match status" value="1"/>
</dbReference>
<evidence type="ECO:0000259" key="9">
    <source>
        <dbReference type="SMART" id="SM00856"/>
    </source>
</evidence>
<evidence type="ECO:0000256" key="5">
    <source>
        <dbReference type="ARBA" id="ARBA00023157"/>
    </source>
</evidence>